<name>A0ABQ8TCZ3_PERAM</name>
<dbReference type="Proteomes" id="UP001148838">
    <property type="component" value="Unassembled WGS sequence"/>
</dbReference>
<sequence length="415" mass="47113">MERSLTPVSERVRVGGGRKQEKCIAIIASHNVLASHIFATAGLHYPLYKVNYKSELLIKKIGREGVCAGDEKLESQEKNRPRELLIIVDDMNRCILRRKIQEFYTVQKEVSTLKKLLKLAREAMIAKIGEKNYGNMEEQLFIIPFDGSLATSLSDKVRGLCLIWWEESGWNGVSTGVNFSKNDDSAEGAQIRWSDNNWVGNTECGILDFPQIGFVRKPSKYARSRTKPFAREVDESTDISKKCQEGLELNGLHQLLVYADDVNMLGENPQTIRENTGILLEASKEIGLEVNPEKTKYMIMSRDQNIVRNGNIKTGNLSFEGVEKFKYLGATVTNINDTREEIKHGINMGNACYYSVEKLLSSSLLSKNLKVRIYKTVILPVVLYGCETWTLTLREEQRLRMFENKILRKIFGAEG</sequence>
<feature type="domain" description="Reverse transcriptase" evidence="1">
    <location>
        <begin position="252"/>
        <end position="331"/>
    </location>
</feature>
<keyword evidence="3" id="KW-1185">Reference proteome</keyword>
<dbReference type="InterPro" id="IPR000477">
    <property type="entry name" value="RT_dom"/>
</dbReference>
<dbReference type="Pfam" id="PF00078">
    <property type="entry name" value="RVT_1"/>
    <property type="match status" value="1"/>
</dbReference>
<evidence type="ECO:0000313" key="3">
    <source>
        <dbReference type="Proteomes" id="UP001148838"/>
    </source>
</evidence>
<proteinExistence type="predicted"/>
<comment type="caution">
    <text evidence="2">The sequence shown here is derived from an EMBL/GenBank/DDBJ whole genome shotgun (WGS) entry which is preliminary data.</text>
</comment>
<evidence type="ECO:0000259" key="1">
    <source>
        <dbReference type="Pfam" id="PF00078"/>
    </source>
</evidence>
<evidence type="ECO:0000313" key="2">
    <source>
        <dbReference type="EMBL" id="KAJ4444433.1"/>
    </source>
</evidence>
<protein>
    <recommendedName>
        <fullName evidence="1">Reverse transcriptase domain-containing protein</fullName>
    </recommendedName>
</protein>
<dbReference type="PANTHER" id="PTHR47027:SF29">
    <property type="entry name" value="C2H2-TYPE DOMAIN-CONTAINING PROTEIN"/>
    <property type="match status" value="1"/>
</dbReference>
<dbReference type="PANTHER" id="PTHR47027">
    <property type="entry name" value="REVERSE TRANSCRIPTASE DOMAIN-CONTAINING PROTEIN"/>
    <property type="match status" value="1"/>
</dbReference>
<organism evidence="2 3">
    <name type="scientific">Periplaneta americana</name>
    <name type="common">American cockroach</name>
    <name type="synonym">Blatta americana</name>
    <dbReference type="NCBI Taxonomy" id="6978"/>
    <lineage>
        <taxon>Eukaryota</taxon>
        <taxon>Metazoa</taxon>
        <taxon>Ecdysozoa</taxon>
        <taxon>Arthropoda</taxon>
        <taxon>Hexapoda</taxon>
        <taxon>Insecta</taxon>
        <taxon>Pterygota</taxon>
        <taxon>Neoptera</taxon>
        <taxon>Polyneoptera</taxon>
        <taxon>Dictyoptera</taxon>
        <taxon>Blattodea</taxon>
        <taxon>Blattoidea</taxon>
        <taxon>Blattidae</taxon>
        <taxon>Blattinae</taxon>
        <taxon>Periplaneta</taxon>
    </lineage>
</organism>
<gene>
    <name evidence="2" type="ORF">ANN_06225</name>
</gene>
<reference evidence="2 3" key="1">
    <citation type="journal article" date="2022" name="Allergy">
        <title>Genome assembly and annotation of Periplaneta americana reveal a comprehensive cockroach allergen profile.</title>
        <authorList>
            <person name="Wang L."/>
            <person name="Xiong Q."/>
            <person name="Saelim N."/>
            <person name="Wang L."/>
            <person name="Nong W."/>
            <person name="Wan A.T."/>
            <person name="Shi M."/>
            <person name="Liu X."/>
            <person name="Cao Q."/>
            <person name="Hui J.H.L."/>
            <person name="Sookrung N."/>
            <person name="Leung T.F."/>
            <person name="Tungtrongchitr A."/>
            <person name="Tsui S.K.W."/>
        </authorList>
    </citation>
    <scope>NUCLEOTIDE SEQUENCE [LARGE SCALE GENOMIC DNA]</scope>
    <source>
        <strain evidence="2">PWHHKU_190912</strain>
    </source>
</reference>
<dbReference type="EMBL" id="JAJSOF020000011">
    <property type="protein sequence ID" value="KAJ4444433.1"/>
    <property type="molecule type" value="Genomic_DNA"/>
</dbReference>
<accession>A0ABQ8TCZ3</accession>